<reference evidence="6 7" key="1">
    <citation type="submission" date="2021-03" db="EMBL/GenBank/DDBJ databases">
        <title>Whole genome sequence of Metabacillus bambusae BG109.</title>
        <authorList>
            <person name="Jeong J.W."/>
        </authorList>
    </citation>
    <scope>NUCLEOTIDE SEQUENCE [LARGE SCALE GENOMIC DNA]</scope>
    <source>
        <strain evidence="6 7">BG109</strain>
    </source>
</reference>
<dbReference type="PRINTS" id="PR01021">
    <property type="entry name" value="OMPADOMAIN"/>
</dbReference>
<comment type="caution">
    <text evidence="6">The sequence shown here is derived from an EMBL/GenBank/DDBJ whole genome shotgun (WGS) entry which is preliminary data.</text>
</comment>
<dbReference type="Gene3D" id="3.30.1330.60">
    <property type="entry name" value="OmpA-like domain"/>
    <property type="match status" value="1"/>
</dbReference>
<gene>
    <name evidence="6" type="ORF">I7822_09400</name>
</gene>
<dbReference type="RefSeq" id="WP_207977540.1">
    <property type="nucleotide sequence ID" value="NZ_JAGDEL010000005.1"/>
</dbReference>
<evidence type="ECO:0000256" key="2">
    <source>
        <dbReference type="ARBA" id="ARBA00023136"/>
    </source>
</evidence>
<feature type="domain" description="OmpA-like" evidence="5">
    <location>
        <begin position="1"/>
        <end position="87"/>
    </location>
</feature>
<keyword evidence="2 4" id="KW-0472">Membrane</keyword>
<keyword evidence="7" id="KW-1185">Reference proteome</keyword>
<keyword evidence="3" id="KW-0998">Cell outer membrane</keyword>
<dbReference type="PROSITE" id="PS51123">
    <property type="entry name" value="OMPA_2"/>
    <property type="match status" value="1"/>
</dbReference>
<dbReference type="InterPro" id="IPR006665">
    <property type="entry name" value="OmpA-like"/>
</dbReference>
<evidence type="ECO:0000256" key="4">
    <source>
        <dbReference type="PROSITE-ProRule" id="PRU00473"/>
    </source>
</evidence>
<dbReference type="EMBL" id="JAGDEL010000005">
    <property type="protein sequence ID" value="MBO1511885.1"/>
    <property type="molecule type" value="Genomic_DNA"/>
</dbReference>
<protein>
    <submittedName>
        <fullName evidence="6">OmpA family protein</fullName>
    </submittedName>
</protein>
<evidence type="ECO:0000256" key="3">
    <source>
        <dbReference type="ARBA" id="ARBA00023237"/>
    </source>
</evidence>
<dbReference type="InterPro" id="IPR036737">
    <property type="entry name" value="OmpA-like_sf"/>
</dbReference>
<dbReference type="PANTHER" id="PTHR30329">
    <property type="entry name" value="STATOR ELEMENT OF FLAGELLAR MOTOR COMPLEX"/>
    <property type="match status" value="1"/>
</dbReference>
<dbReference type="PANTHER" id="PTHR30329:SF21">
    <property type="entry name" value="LIPOPROTEIN YIAD-RELATED"/>
    <property type="match status" value="1"/>
</dbReference>
<comment type="subcellular location">
    <subcellularLocation>
        <location evidence="1">Cell outer membrane</location>
    </subcellularLocation>
</comment>
<name>A0ABS3N1E1_9BACI</name>
<accession>A0ABS3N1E1</accession>
<evidence type="ECO:0000256" key="1">
    <source>
        <dbReference type="ARBA" id="ARBA00004442"/>
    </source>
</evidence>
<dbReference type="Pfam" id="PF00691">
    <property type="entry name" value="OmpA"/>
    <property type="match status" value="1"/>
</dbReference>
<evidence type="ECO:0000313" key="7">
    <source>
        <dbReference type="Proteomes" id="UP000663981"/>
    </source>
</evidence>
<dbReference type="InterPro" id="IPR006664">
    <property type="entry name" value="OMP_bac"/>
</dbReference>
<dbReference type="InterPro" id="IPR050330">
    <property type="entry name" value="Bact_OuterMem_StrucFunc"/>
</dbReference>
<dbReference type="SUPFAM" id="SSF103088">
    <property type="entry name" value="OmpA-like"/>
    <property type="match status" value="1"/>
</dbReference>
<organism evidence="6 7">
    <name type="scientific">Metabacillus bambusae</name>
    <dbReference type="NCBI Taxonomy" id="2795218"/>
    <lineage>
        <taxon>Bacteria</taxon>
        <taxon>Bacillati</taxon>
        <taxon>Bacillota</taxon>
        <taxon>Bacilli</taxon>
        <taxon>Bacillales</taxon>
        <taxon>Bacillaceae</taxon>
        <taxon>Metabacillus</taxon>
    </lineage>
</organism>
<dbReference type="CDD" id="cd07185">
    <property type="entry name" value="OmpA_C-like"/>
    <property type="match status" value="1"/>
</dbReference>
<proteinExistence type="predicted"/>
<evidence type="ECO:0000259" key="5">
    <source>
        <dbReference type="PROSITE" id="PS51123"/>
    </source>
</evidence>
<evidence type="ECO:0000313" key="6">
    <source>
        <dbReference type="EMBL" id="MBO1511885.1"/>
    </source>
</evidence>
<dbReference type="Proteomes" id="UP000663981">
    <property type="component" value="Unassembled WGS sequence"/>
</dbReference>
<sequence>MSEIVVVGHTDDVGSFNSNLVLSQERAFSVVKFMLSEEFGDFPHKEVVRDKITANGRSESQLKYAKNAKKVDRENSRRVEFKFRLKSDTEWENVFEGLDR</sequence>